<organism evidence="3 4">
    <name type="scientific">Hydra vulgaris</name>
    <name type="common">Hydra</name>
    <name type="synonym">Hydra attenuata</name>
    <dbReference type="NCBI Taxonomy" id="6087"/>
    <lineage>
        <taxon>Eukaryota</taxon>
        <taxon>Metazoa</taxon>
        <taxon>Cnidaria</taxon>
        <taxon>Hydrozoa</taxon>
        <taxon>Hydroidolina</taxon>
        <taxon>Anthoathecata</taxon>
        <taxon>Aplanulata</taxon>
        <taxon>Hydridae</taxon>
        <taxon>Hydra</taxon>
    </lineage>
</organism>
<gene>
    <name evidence="4" type="primary">LOC136075485</name>
</gene>
<keyword evidence="3" id="KW-1185">Reference proteome</keyword>
<reference evidence="4" key="2">
    <citation type="submission" date="2025-08" db="UniProtKB">
        <authorList>
            <consortium name="RefSeq"/>
        </authorList>
    </citation>
    <scope>IDENTIFICATION</scope>
</reference>
<feature type="signal peptide" evidence="2">
    <location>
        <begin position="1"/>
        <end position="21"/>
    </location>
</feature>
<name>A0ABM4B7R9_HYDVU</name>
<feature type="coiled-coil region" evidence="1">
    <location>
        <begin position="90"/>
        <end position="117"/>
    </location>
</feature>
<evidence type="ECO:0000313" key="4">
    <source>
        <dbReference type="RefSeq" id="XP_065644909.1"/>
    </source>
</evidence>
<dbReference type="RefSeq" id="XP_065644909.1">
    <property type="nucleotide sequence ID" value="XM_065788837.1"/>
</dbReference>
<keyword evidence="1" id="KW-0175">Coiled coil</keyword>
<sequence>MNIALMSKIFAFILLIGYIDCEINPNDLNQLEDAEKVLKRLQEVSREVTETQSTDVLTSSSQSKSFADKILSDTSTVSKELTNIVQNKNKLNKNASLSQTEDEIKKANDQAKENIDLIIGAGKGVISVITGLRDADYSSVVTGSLNIISSLLMFGGPHTAILGSIISLVSFSLTVFMSKAKKTQDQIILEGVRNIFQEFEDQGMQEQTNFYFNQLSVAENLIKAISYDINEEESLEEIEKTIFKIYEEEYLARDKGSEILGKLKERISSSCDAGTCNECLSKIQKYFILSIRKQIFNLQFLGLNETLLKNSGKKAANIYEGIKIVLKRMNTECQEFVDYFLRASRLSYRKCIAEYYKYPGKFEFIDKFLNGSIKSMAETGNYVVVAESKDLEGRFFKIKLQSAQSPLEVTLQTKESWAPNLRSLFVPARYQVKLLSSTRKLVYKGPTVVEIPENIYTSLVITKCLQLSGEYIRACQNADMDGPCIQFETKDLNPKKSITNMPFNPKSLYIPNGWKVHKITGESRVKRKKFGVSKEVAEFVDIKGPITLGNICDESTQVVELSGITQIGPLKNEIKICSRKNFAGWCDYIDNKVNGTIIHGCNWNSIESYDVPKSAKLEVTVYKLFSSNPVLSIVGPTRSLNADLAPINIQYKVDDKKRKKL</sequence>
<evidence type="ECO:0000256" key="1">
    <source>
        <dbReference type="SAM" id="Coils"/>
    </source>
</evidence>
<reference evidence="3" key="1">
    <citation type="submission" date="2025-05" db="UniProtKB">
        <authorList>
            <consortium name="RefSeq"/>
        </authorList>
    </citation>
    <scope>NUCLEOTIDE SEQUENCE [LARGE SCALE GENOMIC DNA]</scope>
</reference>
<dbReference type="Proteomes" id="UP001652625">
    <property type="component" value="Chromosome 01"/>
</dbReference>
<keyword evidence="2" id="KW-0732">Signal</keyword>
<evidence type="ECO:0000256" key="2">
    <source>
        <dbReference type="SAM" id="SignalP"/>
    </source>
</evidence>
<feature type="chain" id="PRO_5045863130" evidence="2">
    <location>
        <begin position="22"/>
        <end position="661"/>
    </location>
</feature>
<dbReference type="GeneID" id="136075485"/>
<accession>A0ABM4B7R9</accession>
<protein>
    <submittedName>
        <fullName evidence="4">Uncharacterized protein LOC136075485 isoform X1</fullName>
    </submittedName>
</protein>
<evidence type="ECO:0000313" key="3">
    <source>
        <dbReference type="Proteomes" id="UP001652625"/>
    </source>
</evidence>
<proteinExistence type="predicted"/>